<protein>
    <submittedName>
        <fullName evidence="2">Uncharacterized protein</fullName>
    </submittedName>
</protein>
<dbReference type="Proteomes" id="UP000285906">
    <property type="component" value="Unassembled WGS sequence"/>
</dbReference>
<gene>
    <name evidence="2" type="ORF">BXY58_0623</name>
    <name evidence="1" type="ORF">GCM10007332_05950</name>
</gene>
<dbReference type="RefSeq" id="WP_120212314.1">
    <property type="nucleotide sequence ID" value="NZ_BMCW01000001.1"/>
</dbReference>
<dbReference type="EMBL" id="BMCW01000001">
    <property type="protein sequence ID" value="GGG47241.1"/>
    <property type="molecule type" value="Genomic_DNA"/>
</dbReference>
<reference evidence="2 3" key="2">
    <citation type="submission" date="2018-09" db="EMBL/GenBank/DDBJ databases">
        <title>Genomic Encyclopedia of Archaeal and Bacterial Type Strains, Phase II (KMG-II): from individual species to whole genera.</title>
        <authorList>
            <person name="Goeker M."/>
        </authorList>
    </citation>
    <scope>NUCLEOTIDE SEQUENCE [LARGE SCALE GENOMIC DNA]</scope>
    <source>
        <strain evidence="2 3">DSM 27620</strain>
    </source>
</reference>
<comment type="caution">
    <text evidence="2">The sequence shown here is derived from an EMBL/GenBank/DDBJ whole genome shotgun (WGS) entry which is preliminary data.</text>
</comment>
<sequence>MTHQEFQEQLENLVANAPKDIKALILVKNEFHFSNVLIGSPLEIATLITLAGFKTPIIKEVVKVANKGLKSDYLKNELKK</sequence>
<reference evidence="1" key="4">
    <citation type="submission" date="2024-05" db="EMBL/GenBank/DDBJ databases">
        <authorList>
            <person name="Sun Q."/>
            <person name="Sedlacek I."/>
        </authorList>
    </citation>
    <scope>NUCLEOTIDE SEQUENCE</scope>
    <source>
        <strain evidence="1">CCM 8490</strain>
    </source>
</reference>
<reference evidence="1" key="1">
    <citation type="journal article" date="2014" name="Int. J. Syst. Evol. Microbiol.">
        <title>Complete genome of a new Firmicutes species belonging to the dominant human colonic microbiota ('Ruminococcus bicirculans') reveals two chromosomes and a selective capacity to utilize plant glucans.</title>
        <authorList>
            <consortium name="NISC Comparative Sequencing Program"/>
            <person name="Wegmann U."/>
            <person name="Louis P."/>
            <person name="Goesmann A."/>
            <person name="Henrissat B."/>
            <person name="Duncan S.H."/>
            <person name="Flint H.J."/>
        </authorList>
    </citation>
    <scope>NUCLEOTIDE SEQUENCE</scope>
    <source>
        <strain evidence="1">CCM 8490</strain>
    </source>
</reference>
<dbReference type="AlphaFoldDB" id="A0A420DDM9"/>
<organism evidence="2 3">
    <name type="scientific">Epilithonimonas arachidiradicis</name>
    <dbReference type="NCBI Taxonomy" id="1617282"/>
    <lineage>
        <taxon>Bacteria</taxon>
        <taxon>Pseudomonadati</taxon>
        <taxon>Bacteroidota</taxon>
        <taxon>Flavobacteriia</taxon>
        <taxon>Flavobacteriales</taxon>
        <taxon>Weeksellaceae</taxon>
        <taxon>Chryseobacterium group</taxon>
        <taxon>Epilithonimonas</taxon>
    </lineage>
</organism>
<name>A0A420DDM9_9FLAO</name>
<reference evidence="4" key="3">
    <citation type="journal article" date="2019" name="Int. J. Syst. Evol. Microbiol.">
        <title>The Global Catalogue of Microorganisms (GCM) 10K type strain sequencing project: providing services to taxonomists for standard genome sequencing and annotation.</title>
        <authorList>
            <consortium name="The Broad Institute Genomics Platform"/>
            <consortium name="The Broad Institute Genome Sequencing Center for Infectious Disease"/>
            <person name="Wu L."/>
            <person name="Ma J."/>
        </authorList>
    </citation>
    <scope>NUCLEOTIDE SEQUENCE [LARGE SCALE GENOMIC DNA]</scope>
    <source>
        <strain evidence="4">CCM 8490</strain>
    </source>
</reference>
<evidence type="ECO:0000313" key="2">
    <source>
        <dbReference type="EMBL" id="RKE90038.1"/>
    </source>
</evidence>
<dbReference type="Proteomes" id="UP000658202">
    <property type="component" value="Unassembled WGS sequence"/>
</dbReference>
<accession>A0A420DDM9</accession>
<keyword evidence="4" id="KW-1185">Reference proteome</keyword>
<dbReference type="EMBL" id="RAQH01000001">
    <property type="protein sequence ID" value="RKE90038.1"/>
    <property type="molecule type" value="Genomic_DNA"/>
</dbReference>
<evidence type="ECO:0000313" key="4">
    <source>
        <dbReference type="Proteomes" id="UP000658202"/>
    </source>
</evidence>
<evidence type="ECO:0000313" key="3">
    <source>
        <dbReference type="Proteomes" id="UP000285906"/>
    </source>
</evidence>
<evidence type="ECO:0000313" key="1">
    <source>
        <dbReference type="EMBL" id="GGG47241.1"/>
    </source>
</evidence>
<proteinExistence type="predicted"/>